<evidence type="ECO:0000256" key="2">
    <source>
        <dbReference type="SAM" id="Coils"/>
    </source>
</evidence>
<dbReference type="EMBL" id="FCQH01000001">
    <property type="protein sequence ID" value="CVK85091.1"/>
    <property type="molecule type" value="Genomic_DNA"/>
</dbReference>
<comment type="caution">
    <text evidence="6">The sequence shown here is derived from an EMBL/GenBank/DDBJ whole genome shotgun (WGS) entry which is preliminary data.</text>
</comment>
<organism evidence="6 7">
    <name type="scientific">Fusarium mangiferae</name>
    <name type="common">Mango malformation disease fungus</name>
    <dbReference type="NCBI Taxonomy" id="192010"/>
    <lineage>
        <taxon>Eukaryota</taxon>
        <taxon>Fungi</taxon>
        <taxon>Dikarya</taxon>
        <taxon>Ascomycota</taxon>
        <taxon>Pezizomycotina</taxon>
        <taxon>Sordariomycetes</taxon>
        <taxon>Hypocreomycetidae</taxon>
        <taxon>Hypocreales</taxon>
        <taxon>Nectriaceae</taxon>
        <taxon>Fusarium</taxon>
        <taxon>Fusarium fujikuroi species complex</taxon>
    </lineage>
</organism>
<dbReference type="Proteomes" id="UP000184255">
    <property type="component" value="Unassembled WGS sequence"/>
</dbReference>
<dbReference type="InterPro" id="IPR056884">
    <property type="entry name" value="NPHP3-like_N"/>
</dbReference>
<dbReference type="Pfam" id="PF25053">
    <property type="entry name" value="DUF7791"/>
    <property type="match status" value="1"/>
</dbReference>
<protein>
    <submittedName>
        <fullName evidence="6">Related to small s protein</fullName>
    </submittedName>
</protein>
<proteinExistence type="predicted"/>
<accession>A0A1L7SEY1</accession>
<dbReference type="InterPro" id="IPR027417">
    <property type="entry name" value="P-loop_NTPase"/>
</dbReference>
<feature type="coiled-coil region" evidence="2">
    <location>
        <begin position="190"/>
        <end position="224"/>
    </location>
</feature>
<evidence type="ECO:0000256" key="3">
    <source>
        <dbReference type="SAM" id="SignalP"/>
    </source>
</evidence>
<evidence type="ECO:0000259" key="5">
    <source>
        <dbReference type="Pfam" id="PF25053"/>
    </source>
</evidence>
<keyword evidence="2" id="KW-0175">Coiled coil</keyword>
<dbReference type="SUPFAM" id="SSF52540">
    <property type="entry name" value="P-loop containing nucleoside triphosphate hydrolases"/>
    <property type="match status" value="2"/>
</dbReference>
<reference evidence="7" key="1">
    <citation type="journal article" date="2016" name="Genome Biol. Evol.">
        <title>Comparative 'omics' of the Fusarium fujikuroi species complex highlights differences in genetic potential and metabolite synthesis.</title>
        <authorList>
            <person name="Niehaus E.-M."/>
            <person name="Muensterkoetter M."/>
            <person name="Proctor R.H."/>
            <person name="Brown D.W."/>
            <person name="Sharon A."/>
            <person name="Idan Y."/>
            <person name="Oren-Young L."/>
            <person name="Sieber C.M."/>
            <person name="Novak O."/>
            <person name="Pencik A."/>
            <person name="Tarkowska D."/>
            <person name="Hromadova K."/>
            <person name="Freeman S."/>
            <person name="Maymon M."/>
            <person name="Elazar M."/>
            <person name="Youssef S.A."/>
            <person name="El-Shabrawy E.S.M."/>
            <person name="Shalaby A.B.A."/>
            <person name="Houterman P."/>
            <person name="Brock N.L."/>
            <person name="Burkhardt I."/>
            <person name="Tsavkelova E.A."/>
            <person name="Dickschat J.S."/>
            <person name="Galuszka P."/>
            <person name="Gueldener U."/>
            <person name="Tudzynski B."/>
        </authorList>
    </citation>
    <scope>NUCLEOTIDE SEQUENCE [LARGE SCALE GENOMIC DNA]</scope>
    <source>
        <strain evidence="7">MRC7560</strain>
    </source>
</reference>
<dbReference type="Gene3D" id="3.40.50.300">
    <property type="entry name" value="P-loop containing nucleotide triphosphate hydrolases"/>
    <property type="match status" value="1"/>
</dbReference>
<dbReference type="PANTHER" id="PTHR10039">
    <property type="entry name" value="AMELOGENIN"/>
    <property type="match status" value="1"/>
</dbReference>
<keyword evidence="1" id="KW-0677">Repeat</keyword>
<dbReference type="Pfam" id="PF24883">
    <property type="entry name" value="NPHP3_N"/>
    <property type="match status" value="1"/>
</dbReference>
<dbReference type="PANTHER" id="PTHR10039:SF5">
    <property type="entry name" value="NACHT DOMAIN-CONTAINING PROTEIN"/>
    <property type="match status" value="1"/>
</dbReference>
<evidence type="ECO:0000313" key="6">
    <source>
        <dbReference type="EMBL" id="CVK85091.1"/>
    </source>
</evidence>
<feature type="domain" description="DUF7791" evidence="5">
    <location>
        <begin position="521"/>
        <end position="656"/>
    </location>
</feature>
<feature type="chain" id="PRO_5012521417" evidence="3">
    <location>
        <begin position="31"/>
        <end position="913"/>
    </location>
</feature>
<dbReference type="RefSeq" id="XP_041677362.1">
    <property type="nucleotide sequence ID" value="XM_041825455.1"/>
</dbReference>
<keyword evidence="3" id="KW-0732">Signal</keyword>
<feature type="signal peptide" evidence="3">
    <location>
        <begin position="1"/>
        <end position="30"/>
    </location>
</feature>
<sequence length="913" mass="105117">MAEIIGLTASILTFIEFSAVFVSAVQKVHAATDGTPQEIRELLQQADDIADLEDRLTVLKSQKRLTSAELRILKTGGACRKTADDIKAIAEKVSIRSGAKLRFLEHPRVVFGLLASQPDLKRLQERLMNHEKAVKEALALLIRNKNHSETVKTLEAMREEHLSYKIEQSVRFDAIQEEILAASQQASHDFIEFKGQVTSLRSKIESLENERQTCEKQIRILKSLYFHEIRKRWDKIDDAAARTLAWLHDPSKTSFLHWLSSETNEIYSISGLPGSGKSTLMKFAFEHETTIQSLKQWAGATKLCRASYFFWNQGFEMQKSQIGLLQSLLYQVMRQIPSLVSLVDRDRLDYELWDFDELLLLFNKVKLETASSVKFCFFIDGLDEYDGSEEGIGQLIKSISESPHIKVCVSSRPRSFFEQNLWSNKYSLKMQDLTMDDMRLYVADALGEHVDLQQLQVDPSGKLLLDQITEDAKGVWLWVHLVTRDLKLAVRGNETIRKLCEIVQDFPKDLEKYFEHIIHRVDPVFRKEMARTFLVTVFEVQPLPLYAFYLLDEEIEDEDYAVKAEIGPLEPATVAQVGKEWKEKIHLRCSDLLVVDSCEHPVFLQQPVDFLHRTVRDFLRDQYIRQLEAVLSTQFVPPISLCRIFLFFLKKQHQHNLNTKQQYNSMIGLVDELLYYAREAEKHELYKDQPLSPVAEILDQVDAVNSTLMKMSKTVRNHWTHARDPPAPRGLDEYNEGHHYNWISLAIQARLVKYVRGILGAYGGLPSKSGRPLLDYALRPRRVTPIQVPYHSQRDEPNIDRSMVKLLLEHKANPNQIVYSHQDRTVWALFLISCWESVNRPEATPVSIKEWFEVSKLLIDYGAESDCFSTTDLNYLGSMQDVLVAIFGELQASTLLRLMESRPQKTEGGCLIQ</sequence>
<feature type="domain" description="Nephrocystin 3-like N-terminal" evidence="4">
    <location>
        <begin position="251"/>
        <end position="412"/>
    </location>
</feature>
<dbReference type="InterPro" id="IPR056693">
    <property type="entry name" value="DUF7791"/>
</dbReference>
<evidence type="ECO:0000256" key="1">
    <source>
        <dbReference type="ARBA" id="ARBA00022737"/>
    </source>
</evidence>
<evidence type="ECO:0000259" key="4">
    <source>
        <dbReference type="Pfam" id="PF24883"/>
    </source>
</evidence>
<name>A0A1L7SEY1_FUSMA</name>
<dbReference type="AlphaFoldDB" id="A0A1L7SEY1"/>
<evidence type="ECO:0000313" key="7">
    <source>
        <dbReference type="Proteomes" id="UP000184255"/>
    </source>
</evidence>
<dbReference type="GeneID" id="65081277"/>
<keyword evidence="7" id="KW-1185">Reference proteome</keyword>
<feature type="coiled-coil region" evidence="2">
    <location>
        <begin position="42"/>
        <end position="69"/>
    </location>
</feature>
<dbReference type="VEuPathDB" id="FungiDB:FMAN_02005"/>
<gene>
    <name evidence="6" type="ORF">FMAN_02005</name>
</gene>